<accession>A0ABS1CE43</accession>
<evidence type="ECO:0008006" key="4">
    <source>
        <dbReference type="Google" id="ProtNLM"/>
    </source>
</evidence>
<dbReference type="EMBL" id="NRRV01000009">
    <property type="protein sequence ID" value="MBK1630172.1"/>
    <property type="molecule type" value="Genomic_DNA"/>
</dbReference>
<comment type="caution">
    <text evidence="2">The sequence shown here is derived from an EMBL/GenBank/DDBJ whole genome shotgun (WGS) entry which is preliminary data.</text>
</comment>
<keyword evidence="3" id="KW-1185">Reference proteome</keyword>
<keyword evidence="1" id="KW-0472">Membrane</keyword>
<keyword evidence="1" id="KW-0812">Transmembrane</keyword>
<dbReference type="Proteomes" id="UP000748752">
    <property type="component" value="Unassembled WGS sequence"/>
</dbReference>
<evidence type="ECO:0000313" key="2">
    <source>
        <dbReference type="EMBL" id="MBK1630172.1"/>
    </source>
</evidence>
<feature type="transmembrane region" description="Helical" evidence="1">
    <location>
        <begin position="82"/>
        <end position="102"/>
    </location>
</feature>
<feature type="transmembrane region" description="Helical" evidence="1">
    <location>
        <begin position="53"/>
        <end position="76"/>
    </location>
</feature>
<name>A0ABS1CE43_9GAMM</name>
<protein>
    <recommendedName>
        <fullName evidence="4">ABC transporter permease</fullName>
    </recommendedName>
</protein>
<proteinExistence type="predicted"/>
<reference evidence="2 3" key="1">
    <citation type="journal article" date="2020" name="Microorganisms">
        <title>Osmotic Adaptation and Compatible Solute Biosynthesis of Phototrophic Bacteria as Revealed from Genome Analyses.</title>
        <authorList>
            <person name="Imhoff J.F."/>
            <person name="Rahn T."/>
            <person name="Kunzel S."/>
            <person name="Keller A."/>
            <person name="Neulinger S.C."/>
        </authorList>
    </citation>
    <scope>NUCLEOTIDE SEQUENCE [LARGE SCALE GENOMIC DNA]</scope>
    <source>
        <strain evidence="2 3">DSM 6210</strain>
    </source>
</reference>
<gene>
    <name evidence="2" type="ORF">CKO31_05325</name>
</gene>
<sequence length="195" mass="20316">MAPLLAALVPGMLLQLPPALRHTRPLPALARALAGALALALVLALLDGAPPAAAATGALTVALVMLGLGAACLLAPRQGREAVHGLLVTGLAALALSPVWLAPWLDAASRVPGLVNALVALNPLTLLASPMALDYLRADWFYRYSPLGSLRYDYPAPAVLMLGWLGAGTGMLLAKAARRRWTSPKNPRLNPEVPR</sequence>
<feature type="transmembrane region" description="Helical" evidence="1">
    <location>
        <begin position="156"/>
        <end position="174"/>
    </location>
</feature>
<evidence type="ECO:0000313" key="3">
    <source>
        <dbReference type="Proteomes" id="UP000748752"/>
    </source>
</evidence>
<organism evidence="2 3">
    <name type="scientific">Thiohalocapsa halophila</name>
    <dbReference type="NCBI Taxonomy" id="69359"/>
    <lineage>
        <taxon>Bacteria</taxon>
        <taxon>Pseudomonadati</taxon>
        <taxon>Pseudomonadota</taxon>
        <taxon>Gammaproteobacteria</taxon>
        <taxon>Chromatiales</taxon>
        <taxon>Chromatiaceae</taxon>
        <taxon>Thiohalocapsa</taxon>
    </lineage>
</organism>
<evidence type="ECO:0000256" key="1">
    <source>
        <dbReference type="SAM" id="Phobius"/>
    </source>
</evidence>
<keyword evidence="1" id="KW-1133">Transmembrane helix</keyword>